<dbReference type="InterPro" id="IPR039538">
    <property type="entry name" value="BetI_C"/>
</dbReference>
<dbReference type="PANTHER" id="PTHR30055">
    <property type="entry name" value="HTH-TYPE TRANSCRIPTIONAL REGULATOR RUTR"/>
    <property type="match status" value="1"/>
</dbReference>
<dbReference type="Proteomes" id="UP000549971">
    <property type="component" value="Unassembled WGS sequence"/>
</dbReference>
<evidence type="ECO:0000256" key="1">
    <source>
        <dbReference type="ARBA" id="ARBA00022491"/>
    </source>
</evidence>
<dbReference type="InterPro" id="IPR009057">
    <property type="entry name" value="Homeodomain-like_sf"/>
</dbReference>
<dbReference type="GO" id="GO:0003700">
    <property type="term" value="F:DNA-binding transcription factor activity"/>
    <property type="evidence" value="ECO:0007669"/>
    <property type="project" value="TreeGrafter"/>
</dbReference>
<feature type="DNA-binding region" description="H-T-H motif" evidence="5">
    <location>
        <begin position="33"/>
        <end position="52"/>
    </location>
</feature>
<dbReference type="GO" id="GO:0000976">
    <property type="term" value="F:transcription cis-regulatory region binding"/>
    <property type="evidence" value="ECO:0007669"/>
    <property type="project" value="TreeGrafter"/>
</dbReference>
<dbReference type="InterPro" id="IPR050109">
    <property type="entry name" value="HTH-type_TetR-like_transc_reg"/>
</dbReference>
<evidence type="ECO:0000313" key="8">
    <source>
        <dbReference type="Proteomes" id="UP000549971"/>
    </source>
</evidence>
<sequence>MPKVTAEHRLARREQIVGAALHCVAEHGFHKATMADVIRESGLSAGAVYGYFKSKDEIIAAIADQALSTVDELFEGILSTDEPLSLAAVMRRVLEHVVTVAERHDGDVTRVGLQAWAEAVHNPAIATIAREKYTILRTHYATVARRAQADGTLPSDVDPEHVAQVLFGMLPGFILQRLLLGDVSPQTYSAGLDALLGSNS</sequence>
<evidence type="ECO:0000259" key="6">
    <source>
        <dbReference type="PROSITE" id="PS50977"/>
    </source>
</evidence>
<keyword evidence="4" id="KW-0804">Transcription</keyword>
<dbReference type="InterPro" id="IPR001647">
    <property type="entry name" value="HTH_TetR"/>
</dbReference>
<protein>
    <submittedName>
        <fullName evidence="7">AcrR family transcriptional regulator</fullName>
    </submittedName>
</protein>
<evidence type="ECO:0000256" key="3">
    <source>
        <dbReference type="ARBA" id="ARBA00023125"/>
    </source>
</evidence>
<dbReference type="PRINTS" id="PR00455">
    <property type="entry name" value="HTHTETR"/>
</dbReference>
<dbReference type="PROSITE" id="PS01081">
    <property type="entry name" value="HTH_TETR_1"/>
    <property type="match status" value="1"/>
</dbReference>
<name>A0A7W9J7Q9_9ACTN</name>
<dbReference type="Pfam" id="PF00440">
    <property type="entry name" value="TetR_N"/>
    <property type="match status" value="1"/>
</dbReference>
<dbReference type="Gene3D" id="1.10.357.10">
    <property type="entry name" value="Tetracycline Repressor, domain 2"/>
    <property type="match status" value="1"/>
</dbReference>
<keyword evidence="3 5" id="KW-0238">DNA-binding</keyword>
<dbReference type="Pfam" id="PF13977">
    <property type="entry name" value="TetR_C_6"/>
    <property type="match status" value="1"/>
</dbReference>
<organism evidence="7 8">
    <name type="scientific">Kribbella italica</name>
    <dbReference type="NCBI Taxonomy" id="1540520"/>
    <lineage>
        <taxon>Bacteria</taxon>
        <taxon>Bacillati</taxon>
        <taxon>Actinomycetota</taxon>
        <taxon>Actinomycetes</taxon>
        <taxon>Propionibacteriales</taxon>
        <taxon>Kribbellaceae</taxon>
        <taxon>Kribbella</taxon>
    </lineage>
</organism>
<dbReference type="RefSeq" id="WP_184796766.1">
    <property type="nucleotide sequence ID" value="NZ_JACHMY010000001.1"/>
</dbReference>
<evidence type="ECO:0000256" key="2">
    <source>
        <dbReference type="ARBA" id="ARBA00023015"/>
    </source>
</evidence>
<dbReference type="PROSITE" id="PS50977">
    <property type="entry name" value="HTH_TETR_2"/>
    <property type="match status" value="1"/>
</dbReference>
<proteinExistence type="predicted"/>
<feature type="domain" description="HTH tetR-type" evidence="6">
    <location>
        <begin position="10"/>
        <end position="70"/>
    </location>
</feature>
<dbReference type="SUPFAM" id="SSF48498">
    <property type="entry name" value="Tetracyclin repressor-like, C-terminal domain"/>
    <property type="match status" value="1"/>
</dbReference>
<gene>
    <name evidence="7" type="ORF">HDA39_003802</name>
</gene>
<evidence type="ECO:0000313" key="7">
    <source>
        <dbReference type="EMBL" id="MBB5837068.1"/>
    </source>
</evidence>
<dbReference type="EMBL" id="JACHMY010000001">
    <property type="protein sequence ID" value="MBB5837068.1"/>
    <property type="molecule type" value="Genomic_DNA"/>
</dbReference>
<evidence type="ECO:0000256" key="5">
    <source>
        <dbReference type="PROSITE-ProRule" id="PRU00335"/>
    </source>
</evidence>
<keyword evidence="1" id="KW-0678">Repressor</keyword>
<comment type="caution">
    <text evidence="7">The sequence shown here is derived from an EMBL/GenBank/DDBJ whole genome shotgun (WGS) entry which is preliminary data.</text>
</comment>
<accession>A0A7W9J7Q9</accession>
<dbReference type="AlphaFoldDB" id="A0A7W9J7Q9"/>
<keyword evidence="8" id="KW-1185">Reference proteome</keyword>
<reference evidence="7 8" key="1">
    <citation type="submission" date="2020-08" db="EMBL/GenBank/DDBJ databases">
        <title>Sequencing the genomes of 1000 actinobacteria strains.</title>
        <authorList>
            <person name="Klenk H.-P."/>
        </authorList>
    </citation>
    <scope>NUCLEOTIDE SEQUENCE [LARGE SCALE GENOMIC DNA]</scope>
    <source>
        <strain evidence="7 8">DSM 28967</strain>
    </source>
</reference>
<dbReference type="InterPro" id="IPR036271">
    <property type="entry name" value="Tet_transcr_reg_TetR-rel_C_sf"/>
</dbReference>
<keyword evidence="2" id="KW-0805">Transcription regulation</keyword>
<dbReference type="PANTHER" id="PTHR30055:SF229">
    <property type="entry name" value="HTH-TYPE TRANSCRIPTIONAL REPRESSOR RV1474C"/>
    <property type="match status" value="1"/>
</dbReference>
<dbReference type="SUPFAM" id="SSF46689">
    <property type="entry name" value="Homeodomain-like"/>
    <property type="match status" value="1"/>
</dbReference>
<dbReference type="InterPro" id="IPR023772">
    <property type="entry name" value="DNA-bd_HTH_TetR-type_CS"/>
</dbReference>
<evidence type="ECO:0000256" key="4">
    <source>
        <dbReference type="ARBA" id="ARBA00023163"/>
    </source>
</evidence>